<dbReference type="InterPro" id="IPR001387">
    <property type="entry name" value="Cro/C1-type_HTH"/>
</dbReference>
<dbReference type="GO" id="GO:0003677">
    <property type="term" value="F:DNA binding"/>
    <property type="evidence" value="ECO:0007669"/>
    <property type="project" value="InterPro"/>
</dbReference>
<evidence type="ECO:0000313" key="1">
    <source>
        <dbReference type="EMBL" id="CQD24623.1"/>
    </source>
</evidence>
<gene>
    <name evidence="1" type="ORF">BN1232_06294</name>
    <name evidence="2" type="ORF">MJO58_28010</name>
</gene>
<dbReference type="CDD" id="cd00093">
    <property type="entry name" value="HTH_XRE"/>
    <property type="match status" value="1"/>
</dbReference>
<geneLocation type="plasmid" evidence="2 4">
    <name>unnamed1</name>
</geneLocation>
<protein>
    <submittedName>
        <fullName evidence="2">Helix-turn-helix transcriptional regulator</fullName>
    </submittedName>
</protein>
<dbReference type="Gene3D" id="1.10.260.40">
    <property type="entry name" value="lambda repressor-like DNA-binding domains"/>
    <property type="match status" value="1"/>
</dbReference>
<reference evidence="2" key="2">
    <citation type="submission" date="2022-08" db="EMBL/GenBank/DDBJ databases">
        <title>Complete genome sequence of 14 non-tuberculosis mycobacteria type-strains.</title>
        <authorList>
            <person name="Igarashi Y."/>
            <person name="Osugi A."/>
            <person name="Mitarai S."/>
        </authorList>
    </citation>
    <scope>NUCLEOTIDE SEQUENCE</scope>
    <source>
        <strain evidence="2">ATCC 51985</strain>
        <plasmid evidence="2">unnamed1</plasmid>
    </source>
</reference>
<reference evidence="1 3" key="1">
    <citation type="submission" date="2015-03" db="EMBL/GenBank/DDBJ databases">
        <authorList>
            <person name="Urmite Genomes"/>
        </authorList>
    </citation>
    <scope>NUCLEOTIDE SEQUENCE [LARGE SCALE GENOMIC DNA]</scope>
    <source>
        <strain evidence="1 3">CSUR P1491</strain>
    </source>
</reference>
<organism evidence="1 3">
    <name type="scientific">Mycobacterium lentiflavum</name>
    <dbReference type="NCBI Taxonomy" id="141349"/>
    <lineage>
        <taxon>Bacteria</taxon>
        <taxon>Bacillati</taxon>
        <taxon>Actinomycetota</taxon>
        <taxon>Actinomycetes</taxon>
        <taxon>Mycobacteriales</taxon>
        <taxon>Mycobacteriaceae</taxon>
        <taxon>Mycobacterium</taxon>
        <taxon>Mycobacterium simiae complex</taxon>
    </lineage>
</organism>
<dbReference type="STRING" id="141349.BN1232_06294"/>
<name>A0A0E3WED7_MYCLN</name>
<dbReference type="EMBL" id="CP092424">
    <property type="protein sequence ID" value="ULP45413.1"/>
    <property type="molecule type" value="Genomic_DNA"/>
</dbReference>
<dbReference type="OrthoDB" id="4724345at2"/>
<accession>A0A0E3WED7</accession>
<sequence>MSELDPALVLAHAVDQARLEQGLSKHDLARVARVARPTISLLINHGKVPSRAATLDRIGAALGWEAGTCAALLAGQPLPGPRSPASRSAKLVAQRLFEIADEARTAAGAAEQSVLRLKTIEERARAAAQFVLGGSVADEAQI</sequence>
<proteinExistence type="predicted"/>
<evidence type="ECO:0000313" key="3">
    <source>
        <dbReference type="Proteomes" id="UP000199251"/>
    </source>
</evidence>
<dbReference type="RefSeq" id="WP_139043413.1">
    <property type="nucleotide sequence ID" value="NZ_CP092424.2"/>
</dbReference>
<dbReference type="SUPFAM" id="SSF47413">
    <property type="entry name" value="lambda repressor-like DNA-binding domains"/>
    <property type="match status" value="1"/>
</dbReference>
<dbReference type="EMBL" id="CTEE01000003">
    <property type="protein sequence ID" value="CQD24623.1"/>
    <property type="molecule type" value="Genomic_DNA"/>
</dbReference>
<keyword evidence="4" id="KW-1185">Reference proteome</keyword>
<evidence type="ECO:0000313" key="2">
    <source>
        <dbReference type="EMBL" id="ULP45413.1"/>
    </source>
</evidence>
<dbReference type="InterPro" id="IPR010982">
    <property type="entry name" value="Lambda_DNA-bd_dom_sf"/>
</dbReference>
<dbReference type="Proteomes" id="UP001055171">
    <property type="component" value="Plasmid unnamed1"/>
</dbReference>
<dbReference type="AlphaFoldDB" id="A0A0E3WED7"/>
<evidence type="ECO:0000313" key="4">
    <source>
        <dbReference type="Proteomes" id="UP001055171"/>
    </source>
</evidence>
<keyword evidence="2" id="KW-0614">Plasmid</keyword>
<dbReference type="Proteomes" id="UP000199251">
    <property type="component" value="Unassembled WGS sequence"/>
</dbReference>